<dbReference type="InterPro" id="IPR000719">
    <property type="entry name" value="Prot_kinase_dom"/>
</dbReference>
<dbReference type="SUPFAM" id="SSF56112">
    <property type="entry name" value="Protein kinase-like (PK-like)"/>
    <property type="match status" value="1"/>
</dbReference>
<name>A0A9K3CN35_9EUKA</name>
<protein>
    <recommendedName>
        <fullName evidence="1">non-specific serine/threonine protein kinase</fullName>
        <ecNumber evidence="1">2.7.11.1</ecNumber>
    </recommendedName>
</protein>
<feature type="compositionally biased region" description="Basic residues" evidence="9">
    <location>
        <begin position="252"/>
        <end position="262"/>
    </location>
</feature>
<feature type="region of interest" description="Disordered" evidence="9">
    <location>
        <begin position="1356"/>
        <end position="1398"/>
    </location>
</feature>
<dbReference type="Pfam" id="PF00069">
    <property type="entry name" value="Pkinase"/>
    <property type="match status" value="2"/>
</dbReference>
<feature type="compositionally biased region" description="Basic and acidic residues" evidence="9">
    <location>
        <begin position="1361"/>
        <end position="1380"/>
    </location>
</feature>
<comment type="catalytic activity">
    <reaction evidence="7">
        <text>L-threonyl-[protein] + ATP = O-phospho-L-threonyl-[protein] + ADP + H(+)</text>
        <dbReference type="Rhea" id="RHEA:46608"/>
        <dbReference type="Rhea" id="RHEA-COMP:11060"/>
        <dbReference type="Rhea" id="RHEA-COMP:11605"/>
        <dbReference type="ChEBI" id="CHEBI:15378"/>
        <dbReference type="ChEBI" id="CHEBI:30013"/>
        <dbReference type="ChEBI" id="CHEBI:30616"/>
        <dbReference type="ChEBI" id="CHEBI:61977"/>
        <dbReference type="ChEBI" id="CHEBI:456216"/>
        <dbReference type="EC" id="2.7.11.1"/>
    </reaction>
</comment>
<keyword evidence="2" id="KW-0723">Serine/threonine-protein kinase</keyword>
<feature type="compositionally biased region" description="Basic and acidic residues" evidence="9">
    <location>
        <begin position="280"/>
        <end position="298"/>
    </location>
</feature>
<comment type="caution">
    <text evidence="11">The sequence shown here is derived from an EMBL/GenBank/DDBJ whole genome shotgun (WGS) entry which is preliminary data.</text>
</comment>
<dbReference type="CDD" id="cd05579">
    <property type="entry name" value="STKc_MAST_like"/>
    <property type="match status" value="1"/>
</dbReference>
<evidence type="ECO:0000313" key="12">
    <source>
        <dbReference type="Proteomes" id="UP000265618"/>
    </source>
</evidence>
<feature type="region of interest" description="Disordered" evidence="9">
    <location>
        <begin position="276"/>
        <end position="341"/>
    </location>
</feature>
<dbReference type="Gene3D" id="1.10.510.10">
    <property type="entry name" value="Transferase(Phosphotransferase) domain 1"/>
    <property type="match status" value="2"/>
</dbReference>
<dbReference type="Proteomes" id="UP000265618">
    <property type="component" value="Unassembled WGS sequence"/>
</dbReference>
<feature type="region of interest" description="Disordered" evidence="9">
    <location>
        <begin position="1117"/>
        <end position="1198"/>
    </location>
</feature>
<feature type="compositionally biased region" description="Low complexity" evidence="9">
    <location>
        <begin position="1129"/>
        <end position="1154"/>
    </location>
</feature>
<dbReference type="EC" id="2.7.11.1" evidence="1"/>
<keyword evidence="4" id="KW-0547">Nucleotide-binding</keyword>
<gene>
    <name evidence="11" type="ORF">KIPB_000839</name>
</gene>
<dbReference type="GO" id="GO:0035556">
    <property type="term" value="P:intracellular signal transduction"/>
    <property type="evidence" value="ECO:0007669"/>
    <property type="project" value="TreeGrafter"/>
</dbReference>
<reference evidence="11 12" key="1">
    <citation type="journal article" date="2018" name="PLoS ONE">
        <title>The draft genome of Kipferlia bialata reveals reductive genome evolution in fornicate parasites.</title>
        <authorList>
            <person name="Tanifuji G."/>
            <person name="Takabayashi S."/>
            <person name="Kume K."/>
            <person name="Takagi M."/>
            <person name="Nakayama T."/>
            <person name="Kamikawa R."/>
            <person name="Inagaki Y."/>
            <person name="Hashimoto T."/>
        </authorList>
    </citation>
    <scope>NUCLEOTIDE SEQUENCE [LARGE SCALE GENOMIC DNA]</scope>
    <source>
        <strain evidence="11">NY0173</strain>
    </source>
</reference>
<feature type="compositionally biased region" description="Polar residues" evidence="9">
    <location>
        <begin position="231"/>
        <end position="240"/>
    </location>
</feature>
<dbReference type="GO" id="GO:0004674">
    <property type="term" value="F:protein serine/threonine kinase activity"/>
    <property type="evidence" value="ECO:0007669"/>
    <property type="project" value="UniProtKB-KW"/>
</dbReference>
<dbReference type="SMART" id="SM00220">
    <property type="entry name" value="S_TKc"/>
    <property type="match status" value="1"/>
</dbReference>
<proteinExistence type="predicted"/>
<feature type="compositionally biased region" description="Polar residues" evidence="9">
    <location>
        <begin position="1155"/>
        <end position="1164"/>
    </location>
</feature>
<keyword evidence="5" id="KW-0418">Kinase</keyword>
<keyword evidence="12" id="KW-1185">Reference proteome</keyword>
<feature type="compositionally biased region" description="Basic and acidic residues" evidence="9">
    <location>
        <begin position="1168"/>
        <end position="1184"/>
    </location>
</feature>
<dbReference type="PROSITE" id="PS00108">
    <property type="entry name" value="PROTEIN_KINASE_ST"/>
    <property type="match status" value="1"/>
</dbReference>
<dbReference type="InterPro" id="IPR008271">
    <property type="entry name" value="Ser/Thr_kinase_AS"/>
</dbReference>
<feature type="compositionally biased region" description="Polar residues" evidence="9">
    <location>
        <begin position="863"/>
        <end position="874"/>
    </location>
</feature>
<feature type="domain" description="Protein kinase" evidence="10">
    <location>
        <begin position="961"/>
        <end position="1296"/>
    </location>
</feature>
<evidence type="ECO:0000256" key="9">
    <source>
        <dbReference type="SAM" id="MobiDB-lite"/>
    </source>
</evidence>
<dbReference type="Gene3D" id="3.30.200.20">
    <property type="entry name" value="Phosphorylase Kinase, domain 1"/>
    <property type="match status" value="1"/>
</dbReference>
<evidence type="ECO:0000256" key="1">
    <source>
        <dbReference type="ARBA" id="ARBA00012513"/>
    </source>
</evidence>
<evidence type="ECO:0000259" key="10">
    <source>
        <dbReference type="PROSITE" id="PS50011"/>
    </source>
</evidence>
<evidence type="ECO:0000256" key="6">
    <source>
        <dbReference type="ARBA" id="ARBA00022840"/>
    </source>
</evidence>
<dbReference type="PROSITE" id="PS50011">
    <property type="entry name" value="PROTEIN_KINASE_DOM"/>
    <property type="match status" value="1"/>
</dbReference>
<dbReference type="InterPro" id="IPR011009">
    <property type="entry name" value="Kinase-like_dom_sf"/>
</dbReference>
<dbReference type="GO" id="GO:0005524">
    <property type="term" value="F:ATP binding"/>
    <property type="evidence" value="ECO:0007669"/>
    <property type="project" value="UniProtKB-KW"/>
</dbReference>
<feature type="compositionally biased region" description="Polar residues" evidence="9">
    <location>
        <begin position="493"/>
        <end position="503"/>
    </location>
</feature>
<comment type="catalytic activity">
    <reaction evidence="8">
        <text>L-seryl-[protein] + ATP = O-phospho-L-seryl-[protein] + ADP + H(+)</text>
        <dbReference type="Rhea" id="RHEA:17989"/>
        <dbReference type="Rhea" id="RHEA-COMP:9863"/>
        <dbReference type="Rhea" id="RHEA-COMP:11604"/>
        <dbReference type="ChEBI" id="CHEBI:15378"/>
        <dbReference type="ChEBI" id="CHEBI:29999"/>
        <dbReference type="ChEBI" id="CHEBI:30616"/>
        <dbReference type="ChEBI" id="CHEBI:83421"/>
        <dbReference type="ChEBI" id="CHEBI:456216"/>
        <dbReference type="EC" id="2.7.11.1"/>
    </reaction>
</comment>
<evidence type="ECO:0000256" key="3">
    <source>
        <dbReference type="ARBA" id="ARBA00022679"/>
    </source>
</evidence>
<feature type="region of interest" description="Disordered" evidence="9">
    <location>
        <begin position="222"/>
        <end position="263"/>
    </location>
</feature>
<feature type="region of interest" description="Disordered" evidence="9">
    <location>
        <begin position="863"/>
        <end position="887"/>
    </location>
</feature>
<evidence type="ECO:0000256" key="5">
    <source>
        <dbReference type="ARBA" id="ARBA00022777"/>
    </source>
</evidence>
<sequence length="1426" mass="158696">MCSFVPMYSFVSYTVVLWRRAHLSDARLDVDAKLRKCQTTINDILVGTLFHSQKGQVCREVHGLISNFGSISTFNLPGIDAFVGALDGYSQKQCVKRDPELELVLQKMLFVATTFMRHVRRSLDPFSARNSLSGIPRDIPAAAAELLMESPGSARHGSSMHSQRYGAQSERELEREREIERVKNKGGVAHGVVWGSDAPLAEETKQEKGGFFGRIASMLGVSKDKDKSRRNSVQPTLSHTTRSEVDLAVQRNRQRLTTHRRTGSLSPFQYIEYSDMTDMDPDRSRGSIGDRERWERSGGRSRSPRPTMTRDRGREREREWVALRDGRGTASPSSSRSDPHDCTALDCAECVNDDVDSRVDSMSACRCSRSRSIPHCARHCQGTGLDDMVVAGLADDSDLDDSDPCNASGPLDLGLIPSSGSMNCLTREQEREIGLNLRQLWGQFRGRIRHIEEQCIETERQIAREATLPPRPVAHTTTHGLVHGPPPPPPGSTYASLSLSPTRTHPGYPTMDPALEGPGHDVIQSMSLVNSDALFPSRERGSKGERERSGDRRNSSSCTRDRGIDRGFERVGESGYSWDADRDRDSERPTESMQVFSHVVTTQNPFLTYDDSAFADPMTVFNLEGPRFCSPYANPHTPGLRRVLFSTLLEAQILVLGRTYVWSALFCTDRSRLETYSLNLAWIISIIAPFTLMDNQGDLLHDAGEHDRSIVRMAKGQKGTGGRSDMEDPTLPVQTAVLHHMAAPEGVEMYPFKDRYGTVIHRPYVSKGTLVLFDSALSLIGAKRDILTPCNTSPGTALHELSPVARHDSQSVPHRDTDAFDDRLYVSDSDEDELNIFDEEEALGVYEEDESISQDRRISRTLSIGTGTSGQTGNRRNRSLRPMRPSDASSVNIYEEYDRCADLAEVETSLDNSLGVPSESDDVPPPLFKRLTNSNDLESRPQYREKVAAYFQANPPNVMDFDVVCKICDGGYGSVVKVRHRLTGMIFALKLLDKGGLVRKNLIKRAKLERNIMANIDPTSAFLVKLYFAFQTRFHLLMVQEYLPGGDLGSYLGMVGALSEQDTRKYIIELVLALRELHRLGVVHRDMKPENILIANDGHIRLIDFGLSEVPTVMRRRARGSRSTGDSQGSLTNSNGSTSGSRPRPRSLRLNGLNAQNTPSSMGSPPSEIDRDLHTPTNSDREATTQEEPAPVGPGTIIGTPHYMAPEMLLGEHHDRMSDLWSLGVVAYELLTGVRPFDGNDVEEIFQSILHDPLDLPDYLELSDDCASFLVGLLDRDQTTRLGSKGIHELLNHPYLAGYETEKIDPPYVPSKFKKADDAEAREREREGTVTLTSYLGTIIDKRDRGFDRRGAVTDSFANRSGEHNRTLRDRQRERERPRGDVLGTRGSGPASVSPTGDTTLEADMHIGGFSFFNESLLHSPQNNMC</sequence>
<feature type="compositionally biased region" description="Basic and acidic residues" evidence="9">
    <location>
        <begin position="537"/>
        <end position="566"/>
    </location>
</feature>
<feature type="compositionally biased region" description="Basic and acidic residues" evidence="9">
    <location>
        <begin position="308"/>
        <end position="327"/>
    </location>
</feature>
<dbReference type="PANTHER" id="PTHR24356">
    <property type="entry name" value="SERINE/THREONINE-PROTEIN KINASE"/>
    <property type="match status" value="1"/>
</dbReference>
<accession>A0A9K3CN35</accession>
<keyword evidence="3" id="KW-0808">Transferase</keyword>
<dbReference type="PANTHER" id="PTHR24356:SF1">
    <property type="entry name" value="SERINE_THREONINE-PROTEIN KINASE GREATWALL"/>
    <property type="match status" value="1"/>
</dbReference>
<evidence type="ECO:0000256" key="2">
    <source>
        <dbReference type="ARBA" id="ARBA00022527"/>
    </source>
</evidence>
<evidence type="ECO:0000256" key="7">
    <source>
        <dbReference type="ARBA" id="ARBA00047899"/>
    </source>
</evidence>
<dbReference type="InterPro" id="IPR050236">
    <property type="entry name" value="Ser_Thr_kinase_AGC"/>
</dbReference>
<evidence type="ECO:0000313" key="11">
    <source>
        <dbReference type="EMBL" id="GIQ80094.1"/>
    </source>
</evidence>
<evidence type="ECO:0000256" key="8">
    <source>
        <dbReference type="ARBA" id="ARBA00048679"/>
    </source>
</evidence>
<keyword evidence="6" id="KW-0067">ATP-binding</keyword>
<organism evidence="11 12">
    <name type="scientific">Kipferlia bialata</name>
    <dbReference type="NCBI Taxonomy" id="797122"/>
    <lineage>
        <taxon>Eukaryota</taxon>
        <taxon>Metamonada</taxon>
        <taxon>Carpediemonas-like organisms</taxon>
        <taxon>Kipferlia</taxon>
    </lineage>
</organism>
<dbReference type="OrthoDB" id="162894at2759"/>
<dbReference type="EMBL" id="BDIP01000104">
    <property type="protein sequence ID" value="GIQ80094.1"/>
    <property type="molecule type" value="Genomic_DNA"/>
</dbReference>
<evidence type="ECO:0000256" key="4">
    <source>
        <dbReference type="ARBA" id="ARBA00022741"/>
    </source>
</evidence>
<feature type="region of interest" description="Disordered" evidence="9">
    <location>
        <begin position="470"/>
        <end position="566"/>
    </location>
</feature>
<feature type="region of interest" description="Disordered" evidence="9">
    <location>
        <begin position="152"/>
        <end position="172"/>
    </location>
</feature>